<accession>X6N8C6</accession>
<dbReference type="AlphaFoldDB" id="X6N8C6"/>
<proteinExistence type="predicted"/>
<keyword evidence="2" id="KW-1185">Reference proteome</keyword>
<gene>
    <name evidence="1" type="ORF">RFI_15210</name>
</gene>
<dbReference type="Proteomes" id="UP000023152">
    <property type="component" value="Unassembled WGS sequence"/>
</dbReference>
<comment type="caution">
    <text evidence="1">The sequence shown here is derived from an EMBL/GenBank/DDBJ whole genome shotgun (WGS) entry which is preliminary data.</text>
</comment>
<dbReference type="EMBL" id="ASPP01011124">
    <property type="protein sequence ID" value="ETO21994.1"/>
    <property type="molecule type" value="Genomic_DNA"/>
</dbReference>
<protein>
    <submittedName>
        <fullName evidence="1">Uncharacterized protein</fullName>
    </submittedName>
</protein>
<reference evidence="1 2" key="1">
    <citation type="journal article" date="2013" name="Curr. Biol.">
        <title>The Genome of the Foraminiferan Reticulomyxa filosa.</title>
        <authorList>
            <person name="Glockner G."/>
            <person name="Hulsmann N."/>
            <person name="Schleicher M."/>
            <person name="Noegel A.A."/>
            <person name="Eichinger L."/>
            <person name="Gallinger C."/>
            <person name="Pawlowski J."/>
            <person name="Sierra R."/>
            <person name="Euteneuer U."/>
            <person name="Pillet L."/>
            <person name="Moustafa A."/>
            <person name="Platzer M."/>
            <person name="Groth M."/>
            <person name="Szafranski K."/>
            <person name="Schliwa M."/>
        </authorList>
    </citation>
    <scope>NUCLEOTIDE SEQUENCE [LARGE SCALE GENOMIC DNA]</scope>
</reference>
<evidence type="ECO:0000313" key="1">
    <source>
        <dbReference type="EMBL" id="ETO21994.1"/>
    </source>
</evidence>
<organism evidence="1 2">
    <name type="scientific">Reticulomyxa filosa</name>
    <dbReference type="NCBI Taxonomy" id="46433"/>
    <lineage>
        <taxon>Eukaryota</taxon>
        <taxon>Sar</taxon>
        <taxon>Rhizaria</taxon>
        <taxon>Retaria</taxon>
        <taxon>Foraminifera</taxon>
        <taxon>Monothalamids</taxon>
        <taxon>Reticulomyxidae</taxon>
        <taxon>Reticulomyxa</taxon>
    </lineage>
</organism>
<dbReference type="InterPro" id="IPR011989">
    <property type="entry name" value="ARM-like"/>
</dbReference>
<evidence type="ECO:0000313" key="2">
    <source>
        <dbReference type="Proteomes" id="UP000023152"/>
    </source>
</evidence>
<name>X6N8C6_RETFI</name>
<dbReference type="OrthoDB" id="276558at2759"/>
<sequence length="255" mass="28429">MEENLQLPSFVATACDALSNVCFENEKQRRLTAQTKAVPLLISTMKKYFDKFGIQYACARSLGNLLSEPRAQQAFDEEAVRVLLESLNSQFSADSQHMKGPSVAKQQENQGLFAQHVITVLSFLVGDPKKAAIFASSGGFVTMKNLYLAVGVWEENTRQSLLSLINNMSQNPQTAKLFIDNLYEGYDMLCELVSEADPQSQFFLQVYSILTALERYYIGRVSHKALQQDNVKLQEAVVSLIAIGARTKDKGLDIL</sequence>
<dbReference type="SUPFAM" id="SSF48371">
    <property type="entry name" value="ARM repeat"/>
    <property type="match status" value="1"/>
</dbReference>
<dbReference type="InterPro" id="IPR016024">
    <property type="entry name" value="ARM-type_fold"/>
</dbReference>
<dbReference type="Gene3D" id="1.25.10.10">
    <property type="entry name" value="Leucine-rich Repeat Variant"/>
    <property type="match status" value="1"/>
</dbReference>